<comment type="similarity">
    <text evidence="2">Belongs to the EamA transporter family.</text>
</comment>
<evidence type="ECO:0000256" key="7">
    <source>
        <dbReference type="SAM" id="Phobius"/>
    </source>
</evidence>
<dbReference type="PANTHER" id="PTHR32322:SF18">
    <property type="entry name" value="S-ADENOSYLMETHIONINE_S-ADENOSYLHOMOCYSTEINE TRANSPORTER"/>
    <property type="match status" value="1"/>
</dbReference>
<keyword evidence="4 7" id="KW-0812">Transmembrane</keyword>
<evidence type="ECO:0000259" key="8">
    <source>
        <dbReference type="Pfam" id="PF00892"/>
    </source>
</evidence>
<feature type="transmembrane region" description="Helical" evidence="7">
    <location>
        <begin position="37"/>
        <end position="57"/>
    </location>
</feature>
<feature type="transmembrane region" description="Helical" evidence="7">
    <location>
        <begin position="255"/>
        <end position="275"/>
    </location>
</feature>
<keyword evidence="6 7" id="KW-0472">Membrane</keyword>
<dbReference type="PANTHER" id="PTHR32322">
    <property type="entry name" value="INNER MEMBRANE TRANSPORTER"/>
    <property type="match status" value="1"/>
</dbReference>
<evidence type="ECO:0000256" key="5">
    <source>
        <dbReference type="ARBA" id="ARBA00022989"/>
    </source>
</evidence>
<feature type="transmembrane region" description="Helical" evidence="7">
    <location>
        <begin position="127"/>
        <end position="153"/>
    </location>
</feature>
<evidence type="ECO:0000313" key="10">
    <source>
        <dbReference type="Proteomes" id="UP001321766"/>
    </source>
</evidence>
<dbReference type="EMBL" id="AP026798">
    <property type="protein sequence ID" value="BDR53024.1"/>
    <property type="molecule type" value="Genomic_DNA"/>
</dbReference>
<dbReference type="InterPro" id="IPR037185">
    <property type="entry name" value="EmrE-like"/>
</dbReference>
<organism evidence="9 10">
    <name type="scientific">Bombiscardovia nodaiensis</name>
    <dbReference type="NCBI Taxonomy" id="2932181"/>
    <lineage>
        <taxon>Bacteria</taxon>
        <taxon>Bacillati</taxon>
        <taxon>Actinomycetota</taxon>
        <taxon>Actinomycetes</taxon>
        <taxon>Bifidobacteriales</taxon>
        <taxon>Bifidobacteriaceae</taxon>
        <taxon>Bombiscardovia</taxon>
    </lineage>
</organism>
<dbReference type="InterPro" id="IPR000620">
    <property type="entry name" value="EamA_dom"/>
</dbReference>
<accession>A0ABN6SA92</accession>
<dbReference type="SUPFAM" id="SSF103481">
    <property type="entry name" value="Multidrug resistance efflux transporter EmrE"/>
    <property type="match status" value="1"/>
</dbReference>
<dbReference type="Proteomes" id="UP001321766">
    <property type="component" value="Chromosome"/>
</dbReference>
<feature type="transmembrane region" description="Helical" evidence="7">
    <location>
        <begin position="69"/>
        <end position="88"/>
    </location>
</feature>
<evidence type="ECO:0000256" key="6">
    <source>
        <dbReference type="ARBA" id="ARBA00023136"/>
    </source>
</evidence>
<feature type="transmembrane region" description="Helical" evidence="7">
    <location>
        <begin position="100"/>
        <end position="120"/>
    </location>
</feature>
<keyword evidence="5 7" id="KW-1133">Transmembrane helix</keyword>
<feature type="transmembrane region" description="Helical" evidence="7">
    <location>
        <begin position="199"/>
        <end position="217"/>
    </location>
</feature>
<dbReference type="Pfam" id="PF00892">
    <property type="entry name" value="EamA"/>
    <property type="match status" value="1"/>
</dbReference>
<gene>
    <name evidence="9" type="ORF">KIM372_09310</name>
</gene>
<keyword evidence="10" id="KW-1185">Reference proteome</keyword>
<evidence type="ECO:0000256" key="1">
    <source>
        <dbReference type="ARBA" id="ARBA00004651"/>
    </source>
</evidence>
<feature type="domain" description="EamA" evidence="8">
    <location>
        <begin position="7"/>
        <end position="144"/>
    </location>
</feature>
<proteinExistence type="inferred from homology"/>
<evidence type="ECO:0000256" key="3">
    <source>
        <dbReference type="ARBA" id="ARBA00022475"/>
    </source>
</evidence>
<evidence type="ECO:0000256" key="4">
    <source>
        <dbReference type="ARBA" id="ARBA00022692"/>
    </source>
</evidence>
<feature type="transmembrane region" description="Helical" evidence="7">
    <location>
        <begin position="159"/>
        <end position="178"/>
    </location>
</feature>
<feature type="transmembrane region" description="Helical" evidence="7">
    <location>
        <begin position="229"/>
        <end position="248"/>
    </location>
</feature>
<reference evidence="9 10" key="1">
    <citation type="journal article" date="2023" name="Microbiol. Spectr.">
        <title>Symbiosis of Carpenter Bees with Uncharacterized Lactic Acid Bacteria Showing NAD Auxotrophy.</title>
        <authorList>
            <person name="Kawasaki S."/>
            <person name="Ozawa K."/>
            <person name="Mori T."/>
            <person name="Yamamoto A."/>
            <person name="Ito M."/>
            <person name="Ohkuma M."/>
            <person name="Sakamoto M."/>
            <person name="Matsutani M."/>
        </authorList>
    </citation>
    <scope>NUCLEOTIDE SEQUENCE [LARGE SCALE GENOMIC DNA]</scope>
    <source>
        <strain evidence="9 10">Kim37-2</strain>
    </source>
</reference>
<sequence>MSKKYVAGLLLCLIAALSWGGTYPVMAAALKTIDPFYLTLVRYVIVAVIFALLLLLVEGPTAFKAEGQTVRLWVFGAAGFLGFNFLVFPGQQLAGASGSIIASVMMAVQPLLAVLVTWIYRGTKPTIVSLLSMLVAALGVFMVVTKGHISVLFSSRNTLLAMGLLLLGELSWVVYTVGGTDFPKWSILRYTAHTSIRGVILIAVTVAVATGAGWLKIPSAGQIIDVRWPLLYLISFAGVVGIFAWNMGNRIVTPLNGILFMNLVPITSFVITIIGGYTVSWFELAGCAITIAALVGNNLYGRYAAKKMEQVSQLGSSSDFGV</sequence>
<protein>
    <submittedName>
        <fullName evidence="9">Transporter</fullName>
    </submittedName>
</protein>
<evidence type="ECO:0000256" key="2">
    <source>
        <dbReference type="ARBA" id="ARBA00007362"/>
    </source>
</evidence>
<evidence type="ECO:0000313" key="9">
    <source>
        <dbReference type="EMBL" id="BDR53024.1"/>
    </source>
</evidence>
<dbReference type="InterPro" id="IPR050638">
    <property type="entry name" value="AA-Vitamin_Transporters"/>
</dbReference>
<keyword evidence="3" id="KW-1003">Cell membrane</keyword>
<comment type="subcellular location">
    <subcellularLocation>
        <location evidence="1">Cell membrane</location>
        <topology evidence="1">Multi-pass membrane protein</topology>
    </subcellularLocation>
</comment>
<feature type="transmembrane region" description="Helical" evidence="7">
    <location>
        <begin position="281"/>
        <end position="300"/>
    </location>
</feature>
<name>A0ABN6SA92_9BIFI</name>